<keyword evidence="2" id="KW-0472">Membrane</keyword>
<dbReference type="RefSeq" id="WP_097771508.1">
    <property type="nucleotide sequence ID" value="NZ_NOUW01000031.1"/>
</dbReference>
<evidence type="ECO:0000313" key="4">
    <source>
        <dbReference type="Proteomes" id="UP000220438"/>
    </source>
</evidence>
<reference evidence="3 4" key="1">
    <citation type="journal article" date="2017" name="Front. Microbiol.">
        <title>New Insights into the Diversity of the Genus Faecalibacterium.</title>
        <authorList>
            <person name="Benevides L."/>
            <person name="Burman S."/>
            <person name="Martin R."/>
            <person name="Robert V."/>
            <person name="Thomas M."/>
            <person name="Miquel S."/>
            <person name="Chain F."/>
            <person name="Sokol H."/>
            <person name="Bermudez-Humaran L.G."/>
            <person name="Morrison M."/>
            <person name="Langella P."/>
            <person name="Azevedo V.A."/>
            <person name="Chatel J.M."/>
            <person name="Soares S."/>
        </authorList>
    </citation>
    <scope>NUCLEOTIDE SEQUENCE [LARGE SCALE GENOMIC DNA]</scope>
    <source>
        <strain evidence="3 4">AHMP21</strain>
    </source>
</reference>
<accession>A0A2A7BBD4</accession>
<evidence type="ECO:0000313" key="3">
    <source>
        <dbReference type="EMBL" id="PDX88714.1"/>
    </source>
</evidence>
<evidence type="ECO:0000256" key="1">
    <source>
        <dbReference type="SAM" id="MobiDB-lite"/>
    </source>
</evidence>
<comment type="caution">
    <text evidence="3">The sequence shown here is derived from an EMBL/GenBank/DDBJ whole genome shotgun (WGS) entry which is preliminary data.</text>
</comment>
<protein>
    <submittedName>
        <fullName evidence="3">Uncharacterized protein</fullName>
    </submittedName>
</protein>
<feature type="compositionally biased region" description="Acidic residues" evidence="1">
    <location>
        <begin position="214"/>
        <end position="226"/>
    </location>
</feature>
<feature type="transmembrane region" description="Helical" evidence="2">
    <location>
        <begin position="28"/>
        <end position="61"/>
    </location>
</feature>
<feature type="region of interest" description="Disordered" evidence="1">
    <location>
        <begin position="198"/>
        <end position="226"/>
    </location>
</feature>
<gene>
    <name evidence="3" type="ORF">CHR61_11880</name>
</gene>
<dbReference type="Proteomes" id="UP000220438">
    <property type="component" value="Unassembled WGS sequence"/>
</dbReference>
<organism evidence="3 4">
    <name type="scientific">Faecalibacterium prausnitzii</name>
    <dbReference type="NCBI Taxonomy" id="853"/>
    <lineage>
        <taxon>Bacteria</taxon>
        <taxon>Bacillati</taxon>
        <taxon>Bacillota</taxon>
        <taxon>Clostridia</taxon>
        <taxon>Eubacteriales</taxon>
        <taxon>Oscillospiraceae</taxon>
        <taxon>Faecalibacterium</taxon>
    </lineage>
</organism>
<proteinExistence type="predicted"/>
<evidence type="ECO:0000256" key="2">
    <source>
        <dbReference type="SAM" id="Phobius"/>
    </source>
</evidence>
<keyword evidence="2" id="KW-1133">Transmembrane helix</keyword>
<dbReference type="AlphaFoldDB" id="A0A2A7BBD4"/>
<dbReference type="EMBL" id="NOUW01000031">
    <property type="protein sequence ID" value="PDX88714.1"/>
    <property type="molecule type" value="Genomic_DNA"/>
</dbReference>
<feature type="transmembrane region" description="Helical" evidence="2">
    <location>
        <begin position="139"/>
        <end position="164"/>
    </location>
</feature>
<sequence>MKKNGILTLLFAFIPGAGQMYQGYMKRGLSLVLMAAAIGMAAMLIPPIAFALLVVFMYSFFDTFNLRAQISMGTAPEDDYLVHFDPQDKRLARMMMDSHKLVGWCLIAIGALIAYEQIIMNTLGDILWRWGQKAPVWRAIYLVMDQLPEVVLCVALILCGIWLVRGPRAKKAAPEAAAPEETDFQEYQPEKKMPSLLDHFARKAEPDTTGEVTLDPEDEDDGREEE</sequence>
<name>A0A2A7BBD4_9FIRM</name>
<keyword evidence="2" id="KW-0812">Transmembrane</keyword>
<feature type="transmembrane region" description="Helical" evidence="2">
    <location>
        <begin position="101"/>
        <end position="119"/>
    </location>
</feature>